<organism evidence="2">
    <name type="scientific">marine sediment metagenome</name>
    <dbReference type="NCBI Taxonomy" id="412755"/>
    <lineage>
        <taxon>unclassified sequences</taxon>
        <taxon>metagenomes</taxon>
        <taxon>ecological metagenomes</taxon>
    </lineage>
</organism>
<comment type="caution">
    <text evidence="2">The sequence shown here is derived from an EMBL/GenBank/DDBJ whole genome shotgun (WGS) entry which is preliminary data.</text>
</comment>
<reference evidence="2" key="1">
    <citation type="journal article" date="2014" name="Front. Microbiol.">
        <title>High frequency of phylogenetically diverse reductive dehalogenase-homologous genes in deep subseafloor sedimentary metagenomes.</title>
        <authorList>
            <person name="Kawai M."/>
            <person name="Futagami T."/>
            <person name="Toyoda A."/>
            <person name="Takaki Y."/>
            <person name="Nishi S."/>
            <person name="Hori S."/>
            <person name="Arai W."/>
            <person name="Tsubouchi T."/>
            <person name="Morono Y."/>
            <person name="Uchiyama I."/>
            <person name="Ito T."/>
            <person name="Fujiyama A."/>
            <person name="Inagaki F."/>
            <person name="Takami H."/>
        </authorList>
    </citation>
    <scope>NUCLEOTIDE SEQUENCE</scope>
    <source>
        <strain evidence="2">Expedition CK06-06</strain>
    </source>
</reference>
<protein>
    <submittedName>
        <fullName evidence="2">Uncharacterized protein</fullName>
    </submittedName>
</protein>
<gene>
    <name evidence="2" type="ORF">S12H4_39301</name>
</gene>
<feature type="transmembrane region" description="Helical" evidence="1">
    <location>
        <begin position="31"/>
        <end position="52"/>
    </location>
</feature>
<accession>X1UH32</accession>
<keyword evidence="1" id="KW-0812">Transmembrane</keyword>
<proteinExistence type="predicted"/>
<evidence type="ECO:0000256" key="1">
    <source>
        <dbReference type="SAM" id="Phobius"/>
    </source>
</evidence>
<keyword evidence="1" id="KW-0472">Membrane</keyword>
<dbReference type="EMBL" id="BARW01023738">
    <property type="protein sequence ID" value="GAI99175.1"/>
    <property type="molecule type" value="Genomic_DNA"/>
</dbReference>
<name>X1UH32_9ZZZZ</name>
<sequence>TILAMEGIESDKLVGLETIPILIGKPASLKLLYTINILLVLVLIAAAVSGLMPHT</sequence>
<keyword evidence="1" id="KW-1133">Transmembrane helix</keyword>
<dbReference type="AlphaFoldDB" id="X1UH32"/>
<evidence type="ECO:0000313" key="2">
    <source>
        <dbReference type="EMBL" id="GAI99175.1"/>
    </source>
</evidence>
<feature type="non-terminal residue" evidence="2">
    <location>
        <position position="1"/>
    </location>
</feature>